<dbReference type="EMBL" id="JABMIG020000194">
    <property type="protein sequence ID" value="KAL3786435.1"/>
    <property type="molecule type" value="Genomic_DNA"/>
</dbReference>
<proteinExistence type="predicted"/>
<dbReference type="Gene3D" id="3.40.50.720">
    <property type="entry name" value="NAD(P)-binding Rossmann-like Domain"/>
    <property type="match status" value="1"/>
</dbReference>
<keyword evidence="1" id="KW-1133">Transmembrane helix</keyword>
<reference evidence="2 3" key="1">
    <citation type="journal article" date="2020" name="G3 (Bethesda)">
        <title>Improved Reference Genome for Cyclotella cryptica CCMP332, a Model for Cell Wall Morphogenesis, Salinity Adaptation, and Lipid Production in Diatoms (Bacillariophyta).</title>
        <authorList>
            <person name="Roberts W.R."/>
            <person name="Downey K.M."/>
            <person name="Ruck E.C."/>
            <person name="Traller J.C."/>
            <person name="Alverson A.J."/>
        </authorList>
    </citation>
    <scope>NUCLEOTIDE SEQUENCE [LARGE SCALE GENOMIC DNA]</scope>
    <source>
        <strain evidence="2 3">CCMP332</strain>
    </source>
</reference>
<feature type="transmembrane region" description="Helical" evidence="1">
    <location>
        <begin position="401"/>
        <end position="424"/>
    </location>
</feature>
<sequence>MKLLQKVVFAKAVFESIGMTASSAPAQNKPLPENFPSKEYNDNSKRILRQVTKASKTGRTQSPTNAIPLDPVYECYANKEHFTMVFTEPLQSKKMTAFNDSVSVEPFPKAIEACDICILAIPDYAMEMFLIQNFSLMNDSIMIDLTNGNGSNKRDLKSVLASLNIKFDRWVKAFNDTGAIQELQHHSGGKSRFTTQVCGPNEDSVDAVIHLAEALGYSTKKVPIDQYEKLQSAQDTIGWEWLHSIVLMAGLFLFVAIYVIIQTSGRPHFEWYTIMTRHSNRMFAWTSIFGFALSLLPGTLIRLRRELGSTRRPPRHLVWGCNIRKHVGLISLYFLFLHACMTVLLFGGEYFGFMFVEGAMGWADEASMLTAVLSTSIFIITGIASLPSVSDAMNKAQFACVYGPVVWTGLALGIMHVLFLGVPSWTETPRSPYAWARGMIPETLLSSVFPLFVVLLKAVQVGLRWIRRVKNKMMFAPSTTTAHDELSSSLENECMESPPQTPKMKGFKECFLLEPGSF</sequence>
<protein>
    <recommendedName>
        <fullName evidence="4">Ferric oxidoreductase domain-containing protein</fullName>
    </recommendedName>
</protein>
<feature type="transmembrane region" description="Helical" evidence="1">
    <location>
        <begin position="444"/>
        <end position="466"/>
    </location>
</feature>
<keyword evidence="1" id="KW-0812">Transmembrane</keyword>
<evidence type="ECO:0008006" key="4">
    <source>
        <dbReference type="Google" id="ProtNLM"/>
    </source>
</evidence>
<gene>
    <name evidence="2" type="ORF">HJC23_011016</name>
</gene>
<dbReference type="Proteomes" id="UP001516023">
    <property type="component" value="Unassembled WGS sequence"/>
</dbReference>
<evidence type="ECO:0000256" key="1">
    <source>
        <dbReference type="SAM" id="Phobius"/>
    </source>
</evidence>
<dbReference type="PANTHER" id="PTHR14239">
    <property type="entry name" value="DUDULIN-RELATED"/>
    <property type="match status" value="1"/>
</dbReference>
<dbReference type="InterPro" id="IPR051267">
    <property type="entry name" value="STEAP_metalloreductase"/>
</dbReference>
<name>A0ABD3PJ20_9STRA</name>
<accession>A0ABD3PJ20</accession>
<feature type="transmembrane region" description="Helical" evidence="1">
    <location>
        <begin position="332"/>
        <end position="356"/>
    </location>
</feature>
<dbReference type="SUPFAM" id="SSF51735">
    <property type="entry name" value="NAD(P)-binding Rossmann-fold domains"/>
    <property type="match status" value="1"/>
</dbReference>
<dbReference type="InterPro" id="IPR036291">
    <property type="entry name" value="NAD(P)-bd_dom_sf"/>
</dbReference>
<keyword evidence="1" id="KW-0472">Membrane</keyword>
<feature type="transmembrane region" description="Helical" evidence="1">
    <location>
        <begin position="282"/>
        <end position="303"/>
    </location>
</feature>
<evidence type="ECO:0000313" key="2">
    <source>
        <dbReference type="EMBL" id="KAL3786435.1"/>
    </source>
</evidence>
<dbReference type="PANTHER" id="PTHR14239:SF0">
    <property type="entry name" value="F420-DEPENDENT NADP REDUCTASE"/>
    <property type="match status" value="1"/>
</dbReference>
<feature type="transmembrane region" description="Helical" evidence="1">
    <location>
        <begin position="241"/>
        <end position="262"/>
    </location>
</feature>
<feature type="transmembrane region" description="Helical" evidence="1">
    <location>
        <begin position="368"/>
        <end position="389"/>
    </location>
</feature>
<organism evidence="2 3">
    <name type="scientific">Cyclotella cryptica</name>
    <dbReference type="NCBI Taxonomy" id="29204"/>
    <lineage>
        <taxon>Eukaryota</taxon>
        <taxon>Sar</taxon>
        <taxon>Stramenopiles</taxon>
        <taxon>Ochrophyta</taxon>
        <taxon>Bacillariophyta</taxon>
        <taxon>Coscinodiscophyceae</taxon>
        <taxon>Thalassiosirophycidae</taxon>
        <taxon>Stephanodiscales</taxon>
        <taxon>Stephanodiscaceae</taxon>
        <taxon>Cyclotella</taxon>
    </lineage>
</organism>
<comment type="caution">
    <text evidence="2">The sequence shown here is derived from an EMBL/GenBank/DDBJ whole genome shotgun (WGS) entry which is preliminary data.</text>
</comment>
<evidence type="ECO:0000313" key="3">
    <source>
        <dbReference type="Proteomes" id="UP001516023"/>
    </source>
</evidence>
<keyword evidence="3" id="KW-1185">Reference proteome</keyword>
<dbReference type="AlphaFoldDB" id="A0ABD3PJ20"/>